<name>A0A8J8NDY5_HALGN</name>
<proteinExistence type="predicted"/>
<dbReference type="EMBL" id="RRYP01020848">
    <property type="protein sequence ID" value="TNV72810.1"/>
    <property type="molecule type" value="Genomic_DNA"/>
</dbReference>
<dbReference type="AlphaFoldDB" id="A0A8J8NDY5"/>
<sequence length="107" mass="11963">MRPKPVSPKLCASPQKLKGPPSKQPVIITPPQTEKQLKTKSKQGNSTKVNQTVIKPSQKAILKPNNHSRLIRSLDSSNLARMESPNLSSKRRQLLTPSKQSFITHLY</sequence>
<accession>A0A8J8NDY5</accession>
<protein>
    <submittedName>
        <fullName evidence="2">Uncharacterized protein</fullName>
    </submittedName>
</protein>
<comment type="caution">
    <text evidence="2">The sequence shown here is derived from an EMBL/GenBank/DDBJ whole genome shotgun (WGS) entry which is preliminary data.</text>
</comment>
<evidence type="ECO:0000256" key="1">
    <source>
        <dbReference type="SAM" id="MobiDB-lite"/>
    </source>
</evidence>
<evidence type="ECO:0000313" key="3">
    <source>
        <dbReference type="Proteomes" id="UP000785679"/>
    </source>
</evidence>
<feature type="region of interest" description="Disordered" evidence="1">
    <location>
        <begin position="1"/>
        <end position="58"/>
    </location>
</feature>
<evidence type="ECO:0000313" key="2">
    <source>
        <dbReference type="EMBL" id="TNV72810.1"/>
    </source>
</evidence>
<feature type="compositionally biased region" description="Polar residues" evidence="1">
    <location>
        <begin position="42"/>
        <end position="55"/>
    </location>
</feature>
<organism evidence="2 3">
    <name type="scientific">Halteria grandinella</name>
    <dbReference type="NCBI Taxonomy" id="5974"/>
    <lineage>
        <taxon>Eukaryota</taxon>
        <taxon>Sar</taxon>
        <taxon>Alveolata</taxon>
        <taxon>Ciliophora</taxon>
        <taxon>Intramacronucleata</taxon>
        <taxon>Spirotrichea</taxon>
        <taxon>Stichotrichia</taxon>
        <taxon>Sporadotrichida</taxon>
        <taxon>Halteriidae</taxon>
        <taxon>Halteria</taxon>
    </lineage>
</organism>
<gene>
    <name evidence="2" type="ORF">FGO68_gene12823</name>
</gene>
<reference evidence="2" key="1">
    <citation type="submission" date="2019-06" db="EMBL/GenBank/DDBJ databases">
        <authorList>
            <person name="Zheng W."/>
        </authorList>
    </citation>
    <scope>NUCLEOTIDE SEQUENCE</scope>
    <source>
        <strain evidence="2">QDHG01</strain>
    </source>
</reference>
<keyword evidence="3" id="KW-1185">Reference proteome</keyword>
<dbReference type="Proteomes" id="UP000785679">
    <property type="component" value="Unassembled WGS sequence"/>
</dbReference>